<feature type="domain" description="eCIS core" evidence="2">
    <location>
        <begin position="82"/>
        <end position="159"/>
    </location>
</feature>
<keyword evidence="4" id="KW-1185">Reference proteome</keyword>
<dbReference type="Pfam" id="PF12639">
    <property type="entry name" value="Colicin-DNase"/>
    <property type="match status" value="1"/>
</dbReference>
<organism evidence="3 4">
    <name type="scientific">Candidatus Jettenia caeni</name>
    <dbReference type="NCBI Taxonomy" id="247490"/>
    <lineage>
        <taxon>Bacteria</taxon>
        <taxon>Pseudomonadati</taxon>
        <taxon>Planctomycetota</taxon>
        <taxon>Candidatus Brocadiia</taxon>
        <taxon>Candidatus Brocadiales</taxon>
        <taxon>Candidatus Brocadiaceae</taxon>
        <taxon>Candidatus Jettenia</taxon>
    </lineage>
</organism>
<feature type="compositionally biased region" description="Polar residues" evidence="1">
    <location>
        <begin position="585"/>
        <end position="600"/>
    </location>
</feature>
<accession>I3IIB2</accession>
<reference evidence="3 4" key="1">
    <citation type="journal article" date="2012" name="FEBS Lett.">
        <title>Anammox organism KSU-1 expresses a NirK-type copper-containing nitrite reductase instead of a NirS-type with cytochrome cd1.</title>
        <authorList>
            <person name="Hira D."/>
            <person name="Toh H."/>
            <person name="Migita C.T."/>
            <person name="Okubo H."/>
            <person name="Nishiyama T."/>
            <person name="Hattori M."/>
            <person name="Furukawa K."/>
            <person name="Fujii T."/>
        </authorList>
    </citation>
    <scope>NUCLEOTIDE SEQUENCE [LARGE SCALE GENOMIC DNA]</scope>
</reference>
<proteinExistence type="predicted"/>
<sequence length="860" mass="94367">MGKLTLTKSAKDKHSTQNKGHSYEQTPLSNMADPQASILALQHAVGNQAVSHLLQPNAYAFAKFDKSVPPIVRAVLNSGSQPLGQITRDFMESRFGYDFSLVRMHNDIPSAKSADVLNAKAYTVGKDVVFGSGYYQPETAAGKQLLAHELAHVIQQDRGRICASVPLSESMLEQAADQAALTLAQSSVSIQVTGASAPGLARQPLDQGQELPKFNNSQKGKLNDIVNLMERFGIDWTALGLKDRKAVIEFFSQYGKVDDALADLKIKLQREIDIKGIYAEAQSATTIKRVFSSESPESQAVKEIAAPDIPKGTKLPRGTEKVIKGKGGYWGGERGHALWYSEIEEVNKITNYKPIPFRNGKVDFSQWAVERAIIPNMTGNDDKDFAQADRSLAYQKPEKFENQTKVAEYRKKNKLTWHHDIDEKTMLLVPFELNDKVPHVGGASSARKRPLNPSASHIKARVVRSKPIAKKSIKPIAPKVPLATTAYTPTASPKDKVPASVTPTESSALKSHTVRPSGRGAVFTPGSKTVKASTSPELLEGSLELGYFPKAKVASVGKSTSKATPKVLKPPPHTSHETSAPKPSPSTESSTLKPTTTATKNVGVAIRGESSLFVEGLTWSKGVLRAQAGAAAVAQFIGPALERLNELGIRYRIESDLEKLRPKIEEYQMAHPDQGVLVVVTLQKSKIVTDPGVPGPLPSVLITHNPQYGGETKKEAITRWVSEPKLTVIPGKGFTGSDEYIWFPPNPQLQFYKTGIIGKYRSNNTNQVLHISFDKENVMHIEAWDSSNGEKYLVNASQWKTDFRNGVSVLRITFTKRSTGLIIDSEIKYVDPNTLQESYEIRSYHNYGARSESILRKTLF</sequence>
<feature type="region of interest" description="Disordered" evidence="1">
    <location>
        <begin position="1"/>
        <end position="29"/>
    </location>
</feature>
<feature type="compositionally biased region" description="Polar residues" evidence="1">
    <location>
        <begin position="526"/>
        <end position="536"/>
    </location>
</feature>
<comment type="caution">
    <text evidence="3">The sequence shown here is derived from an EMBL/GenBank/DDBJ whole genome shotgun (WGS) entry which is preliminary data.</text>
</comment>
<feature type="region of interest" description="Disordered" evidence="1">
    <location>
        <begin position="559"/>
        <end position="600"/>
    </location>
</feature>
<dbReference type="InterPro" id="IPR025295">
    <property type="entry name" value="eCIS_core_dom"/>
</dbReference>
<evidence type="ECO:0000313" key="4">
    <source>
        <dbReference type="Proteomes" id="UP000002985"/>
    </source>
</evidence>
<dbReference type="OrthoDB" id="292792at2"/>
<evidence type="ECO:0000259" key="2">
    <source>
        <dbReference type="Pfam" id="PF13699"/>
    </source>
</evidence>
<feature type="compositionally biased region" description="Polar residues" evidence="1">
    <location>
        <begin position="501"/>
        <end position="510"/>
    </location>
</feature>
<dbReference type="Proteomes" id="UP000002985">
    <property type="component" value="Unassembled WGS sequence"/>
</dbReference>
<dbReference type="EMBL" id="BAFH01000002">
    <property type="protein sequence ID" value="GAB61457.1"/>
    <property type="molecule type" value="Genomic_DNA"/>
</dbReference>
<evidence type="ECO:0000313" key="3">
    <source>
        <dbReference type="EMBL" id="GAB61457.1"/>
    </source>
</evidence>
<dbReference type="AlphaFoldDB" id="I3IIB2"/>
<protein>
    <recommendedName>
        <fullName evidence="2">eCIS core domain-containing protein</fullName>
    </recommendedName>
</protein>
<evidence type="ECO:0000256" key="1">
    <source>
        <dbReference type="SAM" id="MobiDB-lite"/>
    </source>
</evidence>
<name>I3IIB2_9BACT</name>
<gene>
    <name evidence="3" type="ORF">KSU1_B0600</name>
</gene>
<feature type="compositionally biased region" description="Polar residues" evidence="1">
    <location>
        <begin position="17"/>
        <end position="29"/>
    </location>
</feature>
<feature type="region of interest" description="Disordered" evidence="1">
    <location>
        <begin position="486"/>
        <end position="536"/>
    </location>
</feature>
<dbReference type="Pfam" id="PF13699">
    <property type="entry name" value="eCIS_core"/>
    <property type="match status" value="1"/>
</dbReference>
<dbReference type="STRING" id="247490.KSU1_B0600"/>
<dbReference type="eggNOG" id="COG3409">
    <property type="taxonomic scope" value="Bacteria"/>
</dbReference>